<dbReference type="Proteomes" id="UP001631949">
    <property type="component" value="Unassembled WGS sequence"/>
</dbReference>
<protein>
    <submittedName>
        <fullName evidence="1">Uncharacterized protein</fullName>
    </submittedName>
</protein>
<dbReference type="EMBL" id="JBJUVG010000010">
    <property type="protein sequence ID" value="MFM9414155.1"/>
    <property type="molecule type" value="Genomic_DNA"/>
</dbReference>
<proteinExistence type="predicted"/>
<dbReference type="RefSeq" id="WP_408977770.1">
    <property type="nucleotide sequence ID" value="NZ_JBJUVG010000010.1"/>
</dbReference>
<sequence length="57" mass="6837">MRITQEPRDFSRGRFSVKWNEEQINTAQLLKAFGQQPLFGDKRAKTRWLVFKKPEVQ</sequence>
<comment type="caution">
    <text evidence="1">The sequence shown here is derived from an EMBL/GenBank/DDBJ whole genome shotgun (WGS) entry which is preliminary data.</text>
</comment>
<gene>
    <name evidence="1" type="ORF">ACKQTC_07220</name>
</gene>
<accession>A0ABW9H0D9</accession>
<name>A0ABW9H0D9_9FIRM</name>
<evidence type="ECO:0000313" key="1">
    <source>
        <dbReference type="EMBL" id="MFM9414155.1"/>
    </source>
</evidence>
<organism evidence="1 2">
    <name type="scientific">Peptococcus simiae</name>
    <dbReference type="NCBI Taxonomy" id="1643805"/>
    <lineage>
        <taxon>Bacteria</taxon>
        <taxon>Bacillati</taxon>
        <taxon>Bacillota</taxon>
        <taxon>Clostridia</taxon>
        <taxon>Eubacteriales</taxon>
        <taxon>Peptococcaceae</taxon>
        <taxon>Peptococcus</taxon>
    </lineage>
</organism>
<keyword evidence="2" id="KW-1185">Reference proteome</keyword>
<reference evidence="1 2" key="1">
    <citation type="journal article" date="2016" name="Int. J. Syst. Evol. Microbiol.">
        <title>Peptococcus simiae sp. nov., isolated from rhesus macaque faeces and emended description of the genus Peptococcus.</title>
        <authorList>
            <person name="Shkoporov A.N."/>
            <person name="Efimov B.A."/>
            <person name="Kondova I."/>
            <person name="Ouwerling B."/>
            <person name="Chaplin A.V."/>
            <person name="Shcherbakova V.A."/>
            <person name="Langermans J.A.M."/>
        </authorList>
    </citation>
    <scope>NUCLEOTIDE SEQUENCE [LARGE SCALE GENOMIC DNA]</scope>
    <source>
        <strain evidence="1 2">M108</strain>
    </source>
</reference>
<evidence type="ECO:0000313" key="2">
    <source>
        <dbReference type="Proteomes" id="UP001631949"/>
    </source>
</evidence>